<dbReference type="GO" id="GO:0032131">
    <property type="term" value="F:alkylated DNA binding"/>
    <property type="evidence" value="ECO:0007669"/>
    <property type="project" value="TreeGrafter"/>
</dbReference>
<evidence type="ECO:0000256" key="3">
    <source>
        <dbReference type="ARBA" id="ARBA00022763"/>
    </source>
</evidence>
<dbReference type="KEGG" id="sgrg:L0C25_20470"/>
<dbReference type="EC" id="3.2.2.21" evidence="2"/>
<proteinExistence type="predicted"/>
<dbReference type="AlphaFoldDB" id="A0AA46YJR8"/>
<dbReference type="GO" id="GO:0006307">
    <property type="term" value="P:DNA alkylation repair"/>
    <property type="evidence" value="ECO:0007669"/>
    <property type="project" value="TreeGrafter"/>
</dbReference>
<dbReference type="Gene3D" id="1.10.340.30">
    <property type="entry name" value="Hypothetical protein, domain 2"/>
    <property type="match status" value="1"/>
</dbReference>
<sequence length="316" mass="34487">MEVSTFAGATRTWVAGRPVPVGPILSSLRRGSGDPTYALHDGHIWRAMRTPIGPATLVLPASAPGGRVAAQAWGPGAGWALDRVPRMLGDADDVDGFAPRHDVLADAWRRFEFVRVPATGLVFEALLPAILEQKVTGHEAWYAWRRLVREHGEPAPGPGESLRLAVPPAAETVRRIPSWTWRQLCVDHARSRAIVTVAQRADALERTLDASADAAETALRSLPGIGVWTAAEVRQRAHGDRDAVSFGDYHLSARVGTVLTGRPVDDATMAEVLEAYRPHRYRVQRLVELAGPMPQRRHPRMPPRRHLPTPGSPGGR</sequence>
<protein>
    <recommendedName>
        <fullName evidence="2">DNA-3-methyladenine glycosylase II</fullName>
        <ecNumber evidence="2">3.2.2.21</ecNumber>
    </recommendedName>
</protein>
<evidence type="ECO:0000256" key="4">
    <source>
        <dbReference type="ARBA" id="ARBA00023204"/>
    </source>
</evidence>
<dbReference type="InterPro" id="IPR003265">
    <property type="entry name" value="HhH-GPD_domain"/>
</dbReference>
<feature type="region of interest" description="Disordered" evidence="5">
    <location>
        <begin position="291"/>
        <end position="316"/>
    </location>
</feature>
<dbReference type="GO" id="GO:0032993">
    <property type="term" value="C:protein-DNA complex"/>
    <property type="evidence" value="ECO:0007669"/>
    <property type="project" value="TreeGrafter"/>
</dbReference>
<evidence type="ECO:0000313" key="7">
    <source>
        <dbReference type="Proteomes" id="UP001164390"/>
    </source>
</evidence>
<keyword evidence="4" id="KW-0234">DNA repair</keyword>
<dbReference type="SUPFAM" id="SSF48150">
    <property type="entry name" value="DNA-glycosylase"/>
    <property type="match status" value="1"/>
</dbReference>
<dbReference type="RefSeq" id="WP_271633639.1">
    <property type="nucleotide sequence ID" value="NZ_CP094970.1"/>
</dbReference>
<evidence type="ECO:0000256" key="1">
    <source>
        <dbReference type="ARBA" id="ARBA00000086"/>
    </source>
</evidence>
<dbReference type="GO" id="GO:0008725">
    <property type="term" value="F:DNA-3-methyladenine glycosylase activity"/>
    <property type="evidence" value="ECO:0007669"/>
    <property type="project" value="TreeGrafter"/>
</dbReference>
<dbReference type="GO" id="GO:0043916">
    <property type="term" value="F:DNA-7-methylguanine glycosylase activity"/>
    <property type="evidence" value="ECO:0007669"/>
    <property type="project" value="TreeGrafter"/>
</dbReference>
<evidence type="ECO:0000256" key="5">
    <source>
        <dbReference type="SAM" id="MobiDB-lite"/>
    </source>
</evidence>
<dbReference type="InterPro" id="IPR011257">
    <property type="entry name" value="DNA_glycosylase"/>
</dbReference>
<dbReference type="InterPro" id="IPR051912">
    <property type="entry name" value="Alkylbase_DNA_Glycosylase/TA"/>
</dbReference>
<comment type="catalytic activity">
    <reaction evidence="1">
        <text>Hydrolysis of alkylated DNA, releasing 3-methyladenine, 3-methylguanine, 7-methylguanine and 7-methyladenine.</text>
        <dbReference type="EC" id="3.2.2.21"/>
    </reaction>
</comment>
<dbReference type="PANTHER" id="PTHR43003:SF6">
    <property type="entry name" value="DNA GLYCOSYLASE"/>
    <property type="match status" value="1"/>
</dbReference>
<keyword evidence="3" id="KW-0227">DNA damage</keyword>
<organism evidence="6 7">
    <name type="scientific">Solicola gregarius</name>
    <dbReference type="NCBI Taxonomy" id="2908642"/>
    <lineage>
        <taxon>Bacteria</taxon>
        <taxon>Bacillati</taxon>
        <taxon>Actinomycetota</taxon>
        <taxon>Actinomycetes</taxon>
        <taxon>Propionibacteriales</taxon>
        <taxon>Nocardioidaceae</taxon>
        <taxon>Solicola</taxon>
    </lineage>
</organism>
<name>A0AA46YJR8_9ACTN</name>
<dbReference type="GO" id="GO:0005737">
    <property type="term" value="C:cytoplasm"/>
    <property type="evidence" value="ECO:0007669"/>
    <property type="project" value="TreeGrafter"/>
</dbReference>
<feature type="compositionally biased region" description="Basic residues" evidence="5">
    <location>
        <begin position="295"/>
        <end position="307"/>
    </location>
</feature>
<evidence type="ECO:0000313" key="6">
    <source>
        <dbReference type="EMBL" id="UYM04875.1"/>
    </source>
</evidence>
<dbReference type="CDD" id="cd00056">
    <property type="entry name" value="ENDO3c"/>
    <property type="match status" value="1"/>
</dbReference>
<dbReference type="GO" id="GO:0006285">
    <property type="term" value="P:base-excision repair, AP site formation"/>
    <property type="evidence" value="ECO:0007669"/>
    <property type="project" value="TreeGrafter"/>
</dbReference>
<keyword evidence="7" id="KW-1185">Reference proteome</keyword>
<dbReference type="PANTHER" id="PTHR43003">
    <property type="entry name" value="DNA-3-METHYLADENINE GLYCOSYLASE"/>
    <property type="match status" value="1"/>
</dbReference>
<gene>
    <name evidence="6" type="ORF">L0C25_20470</name>
</gene>
<accession>A0AA46YJR8</accession>
<reference evidence="6" key="1">
    <citation type="submission" date="2022-01" db="EMBL/GenBank/DDBJ databases">
        <title>Nocardioidaceae gen. sp. A5X3R13.</title>
        <authorList>
            <person name="Lopez Marin M.A."/>
            <person name="Uhlik O."/>
        </authorList>
    </citation>
    <scope>NUCLEOTIDE SEQUENCE</scope>
    <source>
        <strain evidence="6">A5X3R13</strain>
    </source>
</reference>
<dbReference type="Proteomes" id="UP001164390">
    <property type="component" value="Chromosome"/>
</dbReference>
<evidence type="ECO:0000256" key="2">
    <source>
        <dbReference type="ARBA" id="ARBA00012000"/>
    </source>
</evidence>
<dbReference type="EMBL" id="CP094970">
    <property type="protein sequence ID" value="UYM04875.1"/>
    <property type="molecule type" value="Genomic_DNA"/>
</dbReference>